<evidence type="ECO:0000259" key="4">
    <source>
        <dbReference type="SMART" id="SM00962"/>
    </source>
</evidence>
<keyword evidence="1" id="KW-0547">Nucleotide-binding</keyword>
<evidence type="ECO:0000256" key="2">
    <source>
        <dbReference type="ARBA" id="ARBA00023134"/>
    </source>
</evidence>
<evidence type="ECO:0000313" key="6">
    <source>
        <dbReference type="Proteomes" id="UP000243900"/>
    </source>
</evidence>
<dbReference type="InterPro" id="IPR027417">
    <property type="entry name" value="P-loop_NTPase"/>
</dbReference>
<evidence type="ECO:0000256" key="1">
    <source>
        <dbReference type="ARBA" id="ARBA00022741"/>
    </source>
</evidence>
<evidence type="ECO:0000259" key="3">
    <source>
        <dbReference type="SMART" id="SM00382"/>
    </source>
</evidence>
<comment type="caution">
    <text evidence="5">The sequence shown here is derived from an EMBL/GenBank/DDBJ whole genome shotgun (WGS) entry which is preliminary data.</text>
</comment>
<dbReference type="Proteomes" id="UP000243900">
    <property type="component" value="Unassembled WGS sequence"/>
</dbReference>
<name>A0A2P6AT86_9GAMM</name>
<dbReference type="Pfam" id="PF00448">
    <property type="entry name" value="SRP54"/>
    <property type="match status" value="1"/>
</dbReference>
<dbReference type="SMART" id="SM00382">
    <property type="entry name" value="AAA"/>
    <property type="match status" value="1"/>
</dbReference>
<feature type="domain" description="SRP54-type proteins GTP-binding" evidence="4">
    <location>
        <begin position="173"/>
        <end position="365"/>
    </location>
</feature>
<feature type="domain" description="AAA+ ATPase" evidence="3">
    <location>
        <begin position="172"/>
        <end position="320"/>
    </location>
</feature>
<keyword evidence="6" id="KW-1185">Reference proteome</keyword>
<keyword evidence="2" id="KW-0342">GTP-binding</keyword>
<dbReference type="GO" id="GO:0005525">
    <property type="term" value="F:GTP binding"/>
    <property type="evidence" value="ECO:0007669"/>
    <property type="project" value="UniProtKB-KW"/>
</dbReference>
<organism evidence="5 6">
    <name type="scientific">Amnimonas aquatica</name>
    <dbReference type="NCBI Taxonomy" id="2094561"/>
    <lineage>
        <taxon>Bacteria</taxon>
        <taxon>Pseudomonadati</taxon>
        <taxon>Pseudomonadota</taxon>
        <taxon>Gammaproteobacteria</taxon>
        <taxon>Moraxellales</taxon>
        <taxon>Moraxellaceae</taxon>
        <taxon>Amnimonas</taxon>
    </lineage>
</organism>
<dbReference type="InterPro" id="IPR003593">
    <property type="entry name" value="AAA+_ATPase"/>
</dbReference>
<sequence length="391" mass="42180">MTAGPGGRRTGQERNMKIKKYRAADSQQAMRLIRAEQGPDASILTCYQVPEGIEFVVAINTPDLQDASGRQLSVRARESQKNDETAADRDLMTLRHELGSMRVLLERNLGRLVAQESPLATGDLAARLTSAGLGGVLQQRLRTVLPEQPDRETLAEAIKTSLGAVTCGEWPAHGATALIGSPGAGKTQLMITLALQHRRRSPQTPLFLVSLDRLRFGAREQLMALGKVLRLPVLFAEDAAALRDELAQLPADARVLVDTAGADHHDEAALAALGKSLDAAGVAHRVLVMAMDMSEELRQLTLSAFAALRPSGVVTTRVDTLAQPGLLASWLCRQDLPWLGSSISRDHAAAWQAADTGALAARIAVRWPLAAAVPVPEHVERWSWSAQRRTA</sequence>
<dbReference type="GO" id="GO:0006614">
    <property type="term" value="P:SRP-dependent cotranslational protein targeting to membrane"/>
    <property type="evidence" value="ECO:0007669"/>
    <property type="project" value="InterPro"/>
</dbReference>
<proteinExistence type="predicted"/>
<protein>
    <submittedName>
        <fullName evidence="5">Uncharacterized protein</fullName>
    </submittedName>
</protein>
<gene>
    <name evidence="5" type="ORF">C5O18_04280</name>
</gene>
<dbReference type="EMBL" id="PTQZ01000069">
    <property type="protein sequence ID" value="PQA46743.1"/>
    <property type="molecule type" value="Genomic_DNA"/>
</dbReference>
<evidence type="ECO:0000313" key="5">
    <source>
        <dbReference type="EMBL" id="PQA46743.1"/>
    </source>
</evidence>
<dbReference type="InterPro" id="IPR000897">
    <property type="entry name" value="SRP54_GTPase_dom"/>
</dbReference>
<dbReference type="SUPFAM" id="SSF52540">
    <property type="entry name" value="P-loop containing nucleoside triphosphate hydrolases"/>
    <property type="match status" value="1"/>
</dbReference>
<dbReference type="Gene3D" id="3.40.50.300">
    <property type="entry name" value="P-loop containing nucleotide triphosphate hydrolases"/>
    <property type="match status" value="1"/>
</dbReference>
<reference evidence="6" key="1">
    <citation type="submission" date="2018-02" db="EMBL/GenBank/DDBJ databases">
        <title>Genome sequencing of Solimonas sp. HR-BB.</title>
        <authorList>
            <person name="Lee Y."/>
            <person name="Jeon C.O."/>
        </authorList>
    </citation>
    <scope>NUCLEOTIDE SEQUENCE [LARGE SCALE GENOMIC DNA]</scope>
    <source>
        <strain evidence="6">HR-E</strain>
    </source>
</reference>
<dbReference type="AlphaFoldDB" id="A0A2P6AT86"/>
<dbReference type="SMART" id="SM00962">
    <property type="entry name" value="SRP54"/>
    <property type="match status" value="1"/>
</dbReference>
<accession>A0A2P6AT86</accession>